<dbReference type="EMBL" id="JAVIJP010000016">
    <property type="protein sequence ID" value="KAL3643601.1"/>
    <property type="molecule type" value="Genomic_DNA"/>
</dbReference>
<evidence type="ECO:0000313" key="2">
    <source>
        <dbReference type="Proteomes" id="UP001632038"/>
    </source>
</evidence>
<name>A0ABD3DRW7_9LAMI</name>
<sequence>MAGSAAARAVLISSATDLSLKTTSRPSQTLLSHHLLIRPLLAAVAPKKHTAISCLISGFDGG</sequence>
<evidence type="ECO:0000313" key="1">
    <source>
        <dbReference type="EMBL" id="KAL3643601.1"/>
    </source>
</evidence>
<proteinExistence type="predicted"/>
<dbReference type="AlphaFoldDB" id="A0ABD3DRW7"/>
<accession>A0ABD3DRW7</accession>
<organism evidence="1 2">
    <name type="scientific">Castilleja foliolosa</name>
    <dbReference type="NCBI Taxonomy" id="1961234"/>
    <lineage>
        <taxon>Eukaryota</taxon>
        <taxon>Viridiplantae</taxon>
        <taxon>Streptophyta</taxon>
        <taxon>Embryophyta</taxon>
        <taxon>Tracheophyta</taxon>
        <taxon>Spermatophyta</taxon>
        <taxon>Magnoliopsida</taxon>
        <taxon>eudicotyledons</taxon>
        <taxon>Gunneridae</taxon>
        <taxon>Pentapetalae</taxon>
        <taxon>asterids</taxon>
        <taxon>lamiids</taxon>
        <taxon>Lamiales</taxon>
        <taxon>Orobanchaceae</taxon>
        <taxon>Pedicularideae</taxon>
        <taxon>Castillejinae</taxon>
        <taxon>Castilleja</taxon>
    </lineage>
</organism>
<dbReference type="Proteomes" id="UP001632038">
    <property type="component" value="Unassembled WGS sequence"/>
</dbReference>
<keyword evidence="2" id="KW-1185">Reference proteome</keyword>
<reference evidence="2" key="1">
    <citation type="journal article" date="2024" name="IScience">
        <title>Strigolactones Initiate the Formation of Haustorium-like Structures in Castilleja.</title>
        <authorList>
            <person name="Buerger M."/>
            <person name="Peterson D."/>
            <person name="Chory J."/>
        </authorList>
    </citation>
    <scope>NUCLEOTIDE SEQUENCE [LARGE SCALE GENOMIC DNA]</scope>
</reference>
<gene>
    <name evidence="1" type="ORF">CASFOL_014416</name>
</gene>
<protein>
    <submittedName>
        <fullName evidence="1">Uncharacterized protein</fullName>
    </submittedName>
</protein>
<comment type="caution">
    <text evidence="1">The sequence shown here is derived from an EMBL/GenBank/DDBJ whole genome shotgun (WGS) entry which is preliminary data.</text>
</comment>